<name>A0A5B8UM07_9BACT</name>
<accession>A0A5B8UM07</accession>
<dbReference type="RefSeq" id="WP_146788967.1">
    <property type="nucleotide sequence ID" value="NZ_BAABIO010000003.1"/>
</dbReference>
<organism evidence="1 2">
    <name type="scientific">Flavisolibacter ginsenosidimutans</name>
    <dbReference type="NCBI Taxonomy" id="661481"/>
    <lineage>
        <taxon>Bacteria</taxon>
        <taxon>Pseudomonadati</taxon>
        <taxon>Bacteroidota</taxon>
        <taxon>Chitinophagia</taxon>
        <taxon>Chitinophagales</taxon>
        <taxon>Chitinophagaceae</taxon>
        <taxon>Flavisolibacter</taxon>
    </lineage>
</organism>
<dbReference type="Pfam" id="PF20242">
    <property type="entry name" value="Emfourin"/>
    <property type="match status" value="1"/>
</dbReference>
<dbReference type="AlphaFoldDB" id="A0A5B8UM07"/>
<dbReference type="KEGG" id="fgg:FSB75_14520"/>
<evidence type="ECO:0000313" key="1">
    <source>
        <dbReference type="EMBL" id="QEC57065.1"/>
    </source>
</evidence>
<reference evidence="1 2" key="1">
    <citation type="journal article" date="2015" name="Int. J. Syst. Evol. Microbiol.">
        <title>Flavisolibacter ginsenosidimutans sp. nov., with ginsenoside-converting activity isolated from soil used for cultivating ginseng.</title>
        <authorList>
            <person name="Zhao Y."/>
            <person name="Liu Q."/>
            <person name="Kang M.S."/>
            <person name="Jin F."/>
            <person name="Yu H."/>
            <person name="Im W.T."/>
        </authorList>
    </citation>
    <scope>NUCLEOTIDE SEQUENCE [LARGE SCALE GENOMIC DNA]</scope>
    <source>
        <strain evidence="1 2">Gsoil 636</strain>
    </source>
</reference>
<protein>
    <submittedName>
        <fullName evidence="1">Uncharacterized protein</fullName>
    </submittedName>
</protein>
<sequence>MKLKLIQAGGFAGLKKTAEEDLSDYPDEVKDAVKKVFEEPAKTSSPSAARDQEQHFLELDGKVVPVDADKQPKALQNLLAKMKTNLTLQSR</sequence>
<dbReference type="OrthoDB" id="680157at2"/>
<dbReference type="InterPro" id="IPR049457">
    <property type="entry name" value="Emfourin"/>
</dbReference>
<proteinExistence type="predicted"/>
<dbReference type="Proteomes" id="UP000321204">
    <property type="component" value="Chromosome"/>
</dbReference>
<gene>
    <name evidence="1" type="ORF">FSB75_14520</name>
</gene>
<keyword evidence="2" id="KW-1185">Reference proteome</keyword>
<evidence type="ECO:0000313" key="2">
    <source>
        <dbReference type="Proteomes" id="UP000321204"/>
    </source>
</evidence>
<dbReference type="EMBL" id="CP042433">
    <property type="protein sequence ID" value="QEC57065.1"/>
    <property type="molecule type" value="Genomic_DNA"/>
</dbReference>